<dbReference type="GO" id="GO:0003730">
    <property type="term" value="F:mRNA 3'-UTR binding"/>
    <property type="evidence" value="ECO:0007669"/>
    <property type="project" value="TreeGrafter"/>
</dbReference>
<evidence type="ECO:0000256" key="3">
    <source>
        <dbReference type="ARBA" id="ARBA00022782"/>
    </source>
</evidence>
<proteinExistence type="predicted"/>
<organism evidence="6 7">
    <name type="scientific">Caenorhabditis nigoni</name>
    <dbReference type="NCBI Taxonomy" id="1611254"/>
    <lineage>
        <taxon>Eukaryota</taxon>
        <taxon>Metazoa</taxon>
        <taxon>Ecdysozoa</taxon>
        <taxon>Nematoda</taxon>
        <taxon>Chromadorea</taxon>
        <taxon>Rhabditida</taxon>
        <taxon>Rhabditina</taxon>
        <taxon>Rhabditomorpha</taxon>
        <taxon>Rhabditoidea</taxon>
        <taxon>Rhabditidae</taxon>
        <taxon>Peloderinae</taxon>
        <taxon>Caenorhabditis</taxon>
    </lineage>
</organism>
<dbReference type="InterPro" id="IPR016024">
    <property type="entry name" value="ARM-type_fold"/>
</dbReference>
<dbReference type="SUPFAM" id="SSF48371">
    <property type="entry name" value="ARM repeat"/>
    <property type="match status" value="1"/>
</dbReference>
<protein>
    <recommendedName>
        <fullName evidence="5">PUM-HD domain-containing protein</fullName>
    </recommendedName>
</protein>
<evidence type="ECO:0000259" key="5">
    <source>
        <dbReference type="PROSITE" id="PS50303"/>
    </source>
</evidence>
<accession>A0A2G5V2A6</accession>
<dbReference type="GO" id="GO:0005737">
    <property type="term" value="C:cytoplasm"/>
    <property type="evidence" value="ECO:0007669"/>
    <property type="project" value="TreeGrafter"/>
</dbReference>
<dbReference type="Gene3D" id="1.25.10.10">
    <property type="entry name" value="Leucine-rich Repeat Variant"/>
    <property type="match status" value="1"/>
</dbReference>
<keyword evidence="7" id="KW-1185">Reference proteome</keyword>
<evidence type="ECO:0000256" key="1">
    <source>
        <dbReference type="ARBA" id="ARBA00022473"/>
    </source>
</evidence>
<keyword evidence="3" id="KW-0221">Differentiation</keyword>
<dbReference type="PROSITE" id="PS50303">
    <property type="entry name" value="PUM_HD"/>
    <property type="match status" value="1"/>
</dbReference>
<dbReference type="GO" id="GO:0005634">
    <property type="term" value="C:nucleus"/>
    <property type="evidence" value="ECO:0007669"/>
    <property type="project" value="TreeGrafter"/>
</dbReference>
<name>A0A2G5V2A6_9PELO</name>
<dbReference type="Pfam" id="PF00806">
    <property type="entry name" value="PUF"/>
    <property type="match status" value="7"/>
</dbReference>
<keyword evidence="1" id="KW-0217">Developmental protein</keyword>
<dbReference type="GO" id="GO:0030154">
    <property type="term" value="P:cell differentiation"/>
    <property type="evidence" value="ECO:0007669"/>
    <property type="project" value="UniProtKB-KW"/>
</dbReference>
<dbReference type="PROSITE" id="PS50302">
    <property type="entry name" value="PUM"/>
    <property type="match status" value="2"/>
</dbReference>
<gene>
    <name evidence="6" type="primary">Cnig_chr_II.g5747</name>
    <name evidence="6" type="ORF">B9Z55_005747</name>
</gene>
<dbReference type="OrthoDB" id="668540at2759"/>
<dbReference type="GO" id="GO:0010608">
    <property type="term" value="P:post-transcriptional regulation of gene expression"/>
    <property type="evidence" value="ECO:0007669"/>
    <property type="project" value="TreeGrafter"/>
</dbReference>
<reference evidence="7" key="1">
    <citation type="submission" date="2017-10" db="EMBL/GenBank/DDBJ databases">
        <title>Rapid genome shrinkage in a self-fertile nematode reveals novel sperm competition proteins.</title>
        <authorList>
            <person name="Yin D."/>
            <person name="Schwarz E.M."/>
            <person name="Thomas C.G."/>
            <person name="Felde R.L."/>
            <person name="Korf I.F."/>
            <person name="Cutter A.D."/>
            <person name="Schartner C.M."/>
            <person name="Ralston E.J."/>
            <person name="Meyer B.J."/>
            <person name="Haag E.S."/>
        </authorList>
    </citation>
    <scope>NUCLEOTIDE SEQUENCE [LARGE SCALE GENOMIC DNA]</scope>
    <source>
        <strain evidence="7">JU1422</strain>
    </source>
</reference>
<evidence type="ECO:0000313" key="7">
    <source>
        <dbReference type="Proteomes" id="UP000230233"/>
    </source>
</evidence>
<feature type="domain" description="PUM-HD" evidence="5">
    <location>
        <begin position="135"/>
        <end position="510"/>
    </location>
</feature>
<dbReference type="STRING" id="1611254.A0A2G5V2A6"/>
<dbReference type="PANTHER" id="PTHR12537">
    <property type="entry name" value="RNA BINDING PROTEIN PUMILIO-RELATED"/>
    <property type="match status" value="1"/>
</dbReference>
<dbReference type="Proteomes" id="UP000230233">
    <property type="component" value="Chromosome II"/>
</dbReference>
<comment type="caution">
    <text evidence="6">The sequence shown here is derived from an EMBL/GenBank/DDBJ whole genome shotgun (WGS) entry which is preliminary data.</text>
</comment>
<dbReference type="InterPro" id="IPR001313">
    <property type="entry name" value="Pumilio_RNA-bd_rpt"/>
</dbReference>
<evidence type="ECO:0000256" key="4">
    <source>
        <dbReference type="PROSITE-ProRule" id="PRU00317"/>
    </source>
</evidence>
<sequence>MISLTSQYRMNRVLSTLSSKLFYENRLICDNESINSAPSQAHNESANATFGGCFNSYNSLWAPSKNNGQSFTPMFQSTPKQAGGPFKHSSWRNATPSSTPCRQNGDLGCVRLRLIDLELNNATTSLNTSHNRSLRSTLPVWAIDENGGVSECVTLKDVLANEALIEFATDKNGCRFLQEQYPGNSDGGIHDDIFRRMVEDRSMFLSMCRNMFGNFFVQRMVECSNNEEQEVVMEHLVTEMYTLCLDKSACRVIQLAVQKLEVDLASRLAAELRDSDLVRLSIDQKGNHVVQKIIKTLPVSAWDFVVKFFCDDENLIAVCQDKYECRVVQYTIGKLSEDPHLECYNQRLHLLKNMMIRDTRNCGQLAPNEFANYVVQHVVKCGAAMETFRDVIIEQCLLRNLLSMSQEKYASHVVEVAFLRAPHRLAFEMMEEIFEGYIPHPETNRDALDILLFHQYGNYVIQRMINICCNAILGRSDRHLEQKEIEEYTKWLERNKERVSRNSNRLERFSSGKESSRLFMHLPLAHSCHHQLGSITSSPLLMIPGSRKLVLQRLLK</sequence>
<keyword evidence="2" id="KW-0677">Repeat</keyword>
<evidence type="ECO:0000256" key="2">
    <source>
        <dbReference type="ARBA" id="ARBA00022737"/>
    </source>
</evidence>
<dbReference type="InterPro" id="IPR033133">
    <property type="entry name" value="PUM-HD"/>
</dbReference>
<dbReference type="PANTHER" id="PTHR12537:SF164">
    <property type="entry name" value="PUM-HD DOMAIN-CONTAINING PROTEIN"/>
    <property type="match status" value="1"/>
</dbReference>
<dbReference type="InterPro" id="IPR011989">
    <property type="entry name" value="ARM-like"/>
</dbReference>
<dbReference type="AlphaFoldDB" id="A0A2G5V2A6"/>
<dbReference type="EMBL" id="PDUG01000002">
    <property type="protein sequence ID" value="PIC45870.1"/>
    <property type="molecule type" value="Genomic_DNA"/>
</dbReference>
<evidence type="ECO:0000313" key="6">
    <source>
        <dbReference type="EMBL" id="PIC45870.1"/>
    </source>
</evidence>
<dbReference type="SMART" id="SM00025">
    <property type="entry name" value="Pumilio"/>
    <property type="match status" value="7"/>
</dbReference>
<feature type="repeat" description="Pumilio" evidence="4">
    <location>
        <begin position="271"/>
        <end position="307"/>
    </location>
</feature>
<feature type="repeat" description="Pumilio" evidence="4">
    <location>
        <begin position="196"/>
        <end position="234"/>
    </location>
</feature>